<dbReference type="PROSITE" id="PS50082">
    <property type="entry name" value="WD_REPEATS_2"/>
    <property type="match status" value="1"/>
</dbReference>
<keyword evidence="3" id="KW-0677">Repeat</keyword>
<dbReference type="EMBL" id="CAJHUC010000383">
    <property type="protein sequence ID" value="CAD7695729.1"/>
    <property type="molecule type" value="Genomic_DNA"/>
</dbReference>
<keyword evidence="4" id="KW-0805">Transcription regulation</keyword>
<dbReference type="PANTHER" id="PTHR10253">
    <property type="entry name" value="POLYCOMB PROTEIN"/>
    <property type="match status" value="1"/>
</dbReference>
<keyword evidence="9" id="KW-1185">Reference proteome</keyword>
<sequence>MNSIELAKERQRSAEVEAAGGLDKFRRHALQHLWHGTTVKEAHASPVSCVSYNHASAESRNLFASVGGDQATVYRDDHLGGYVSILVQFTNEQTKLTKGGGLNACAWLNATGLHDPHQEDELLAVAGTDTNISIISIVEAQVTALLKGHMCQVIELVSARDAPGLFASLSSDGNIRVWDVFSQACVVSLDAQAQCMAMHPDGKYLVSGNKKGDIIMWPMSLSREGSCWQHSGPVLQPQALTLEGSKLRDMDCLLLLPGDRLAGKSLDGHVHVWDFEGKTTMAMFKVPDSGLGMTPGSHIRMSSSKDGDLLCIGNISGTIYIHDTNTGDRVISLSTTKCSSPVWSCAVSEHGDHVLASIGNSTILRYEYCRSDSDEASEEAVAVPEQGGDAMDMDQHRG</sequence>
<dbReference type="SMART" id="SM00320">
    <property type="entry name" value="WD40"/>
    <property type="match status" value="6"/>
</dbReference>
<dbReference type="InterPro" id="IPR001680">
    <property type="entry name" value="WD40_rpt"/>
</dbReference>
<evidence type="ECO:0000256" key="2">
    <source>
        <dbReference type="ARBA" id="ARBA00022574"/>
    </source>
</evidence>
<evidence type="ECO:0000313" key="8">
    <source>
        <dbReference type="EMBL" id="CAD7695729.1"/>
    </source>
</evidence>
<feature type="region of interest" description="Disordered" evidence="7">
    <location>
        <begin position="377"/>
        <end position="398"/>
    </location>
</feature>
<comment type="similarity">
    <text evidence="1">Belongs to the WD repeat ESC family.</text>
</comment>
<dbReference type="Gene3D" id="2.130.10.10">
    <property type="entry name" value="YVTN repeat-like/Quinoprotein amine dehydrogenase"/>
    <property type="match status" value="1"/>
</dbReference>
<keyword evidence="2 6" id="KW-0853">WD repeat</keyword>
<dbReference type="InterPro" id="IPR015943">
    <property type="entry name" value="WD40/YVTN_repeat-like_dom_sf"/>
</dbReference>
<organism evidence="8 9">
    <name type="scientific">Ostreobium quekettii</name>
    <dbReference type="NCBI Taxonomy" id="121088"/>
    <lineage>
        <taxon>Eukaryota</taxon>
        <taxon>Viridiplantae</taxon>
        <taxon>Chlorophyta</taxon>
        <taxon>core chlorophytes</taxon>
        <taxon>Ulvophyceae</taxon>
        <taxon>TCBD clade</taxon>
        <taxon>Bryopsidales</taxon>
        <taxon>Ostreobineae</taxon>
        <taxon>Ostreobiaceae</taxon>
        <taxon>Ostreobium</taxon>
    </lineage>
</organism>
<dbReference type="AlphaFoldDB" id="A0A8S1ILD3"/>
<reference evidence="8" key="1">
    <citation type="submission" date="2020-12" db="EMBL/GenBank/DDBJ databases">
        <authorList>
            <person name="Iha C."/>
        </authorList>
    </citation>
    <scope>NUCLEOTIDE SEQUENCE</scope>
</reference>
<accession>A0A8S1ILD3</accession>
<comment type="caution">
    <text evidence="8">The sequence shown here is derived from an EMBL/GenBank/DDBJ whole genome shotgun (WGS) entry which is preliminary data.</text>
</comment>
<evidence type="ECO:0000256" key="6">
    <source>
        <dbReference type="PROSITE-ProRule" id="PRU00221"/>
    </source>
</evidence>
<evidence type="ECO:0000256" key="7">
    <source>
        <dbReference type="SAM" id="MobiDB-lite"/>
    </source>
</evidence>
<dbReference type="InterPro" id="IPR051243">
    <property type="entry name" value="PcG_WD-repeat"/>
</dbReference>
<dbReference type="Proteomes" id="UP000708148">
    <property type="component" value="Unassembled WGS sequence"/>
</dbReference>
<evidence type="ECO:0000256" key="4">
    <source>
        <dbReference type="ARBA" id="ARBA00023015"/>
    </source>
</evidence>
<evidence type="ECO:0000313" key="9">
    <source>
        <dbReference type="Proteomes" id="UP000708148"/>
    </source>
</evidence>
<dbReference type="InterPro" id="IPR036322">
    <property type="entry name" value="WD40_repeat_dom_sf"/>
</dbReference>
<evidence type="ECO:0000256" key="1">
    <source>
        <dbReference type="ARBA" id="ARBA00008075"/>
    </source>
</evidence>
<evidence type="ECO:0000256" key="3">
    <source>
        <dbReference type="ARBA" id="ARBA00022737"/>
    </source>
</evidence>
<feature type="repeat" description="WD" evidence="6">
    <location>
        <begin position="146"/>
        <end position="188"/>
    </location>
</feature>
<proteinExistence type="inferred from homology"/>
<name>A0A8S1ILD3_9CHLO</name>
<dbReference type="OrthoDB" id="7318948at2759"/>
<keyword evidence="5" id="KW-0804">Transcription</keyword>
<gene>
    <name evidence="8" type="ORF">OSTQU699_LOCUS1090</name>
</gene>
<evidence type="ECO:0000256" key="5">
    <source>
        <dbReference type="ARBA" id="ARBA00023163"/>
    </source>
</evidence>
<dbReference type="SUPFAM" id="SSF50978">
    <property type="entry name" value="WD40 repeat-like"/>
    <property type="match status" value="1"/>
</dbReference>
<dbReference type="Pfam" id="PF00400">
    <property type="entry name" value="WD40"/>
    <property type="match status" value="2"/>
</dbReference>
<protein>
    <submittedName>
        <fullName evidence="8">Uncharacterized protein</fullName>
    </submittedName>
</protein>